<protein>
    <recommendedName>
        <fullName evidence="7">Epidermal patterning factor-like protein</fullName>
    </recommendedName>
</protein>
<evidence type="ECO:0000256" key="2">
    <source>
        <dbReference type="ARBA" id="ARBA00008127"/>
    </source>
</evidence>
<evidence type="ECO:0000256" key="4">
    <source>
        <dbReference type="ARBA" id="ARBA00022525"/>
    </source>
</evidence>
<dbReference type="GO" id="GO:0005576">
    <property type="term" value="C:extracellular region"/>
    <property type="evidence" value="ECO:0007669"/>
    <property type="project" value="UniProtKB-SubCell"/>
</dbReference>
<evidence type="ECO:0000256" key="5">
    <source>
        <dbReference type="ARBA" id="ARBA00022729"/>
    </source>
</evidence>
<keyword evidence="9" id="KW-1185">Reference proteome</keyword>
<comment type="similarity">
    <text evidence="2 7">Belongs to the plant cysteine rich small secretory peptide family. Epidermal patterning factor subfamily.</text>
</comment>
<comment type="caution">
    <text evidence="8">The sequence shown here is derived from an EMBL/GenBank/DDBJ whole genome shotgun (WGS) entry which is preliminary data.</text>
</comment>
<keyword evidence="6" id="KW-1015">Disulfide bond</keyword>
<evidence type="ECO:0000256" key="3">
    <source>
        <dbReference type="ARBA" id="ARBA00022473"/>
    </source>
</evidence>
<dbReference type="AlphaFoldDB" id="A0ABD3CYF1"/>
<keyword evidence="5 7" id="KW-0732">Signal</keyword>
<name>A0ABD3CYF1_9LAMI</name>
<keyword evidence="4 7" id="KW-0964">Secreted</keyword>
<dbReference type="Proteomes" id="UP001632038">
    <property type="component" value="Unassembled WGS sequence"/>
</dbReference>
<dbReference type="EMBL" id="JAVIJP010000028">
    <property type="protein sequence ID" value="KAL3634114.1"/>
    <property type="molecule type" value="Genomic_DNA"/>
</dbReference>
<comment type="subcellular location">
    <subcellularLocation>
        <location evidence="1 7">Secreted</location>
    </subcellularLocation>
</comment>
<reference evidence="9" key="1">
    <citation type="journal article" date="2024" name="IScience">
        <title>Strigolactones Initiate the Formation of Haustorium-like Structures in Castilleja.</title>
        <authorList>
            <person name="Buerger M."/>
            <person name="Peterson D."/>
            <person name="Chory J."/>
        </authorList>
    </citation>
    <scope>NUCLEOTIDE SEQUENCE [LARGE SCALE GENOMIC DNA]</scope>
</reference>
<feature type="chain" id="PRO_5044526547" description="Epidermal patterning factor-like protein" evidence="7">
    <location>
        <begin position="27"/>
        <end position="108"/>
    </location>
</feature>
<evidence type="ECO:0000313" key="9">
    <source>
        <dbReference type="Proteomes" id="UP001632038"/>
    </source>
</evidence>
<keyword evidence="3 7" id="KW-0217">Developmental protein</keyword>
<sequence length="108" mass="12037">MCCINLLALAFLILTTLIPFHFMAQGSELSRLSNNTAMGQMKRMIGSRPPRCEEICKSCGHCEAFQVPIVPLKKLQVAKSVAYSRGDDGTNYKPMCWKCKCGNFIFSP</sequence>
<dbReference type="PANTHER" id="PTHR33109:SF7">
    <property type="entry name" value="EPIDERMAL PATTERNING FACTOR-LIKE PROTEIN 2"/>
    <property type="match status" value="1"/>
</dbReference>
<organism evidence="8 9">
    <name type="scientific">Castilleja foliolosa</name>
    <dbReference type="NCBI Taxonomy" id="1961234"/>
    <lineage>
        <taxon>Eukaryota</taxon>
        <taxon>Viridiplantae</taxon>
        <taxon>Streptophyta</taxon>
        <taxon>Embryophyta</taxon>
        <taxon>Tracheophyta</taxon>
        <taxon>Spermatophyta</taxon>
        <taxon>Magnoliopsida</taxon>
        <taxon>eudicotyledons</taxon>
        <taxon>Gunneridae</taxon>
        <taxon>Pentapetalae</taxon>
        <taxon>asterids</taxon>
        <taxon>lamiids</taxon>
        <taxon>Lamiales</taxon>
        <taxon>Orobanchaceae</taxon>
        <taxon>Pedicularideae</taxon>
        <taxon>Castillejinae</taxon>
        <taxon>Castilleja</taxon>
    </lineage>
</organism>
<dbReference type="InterPro" id="IPR039455">
    <property type="entry name" value="EPFL"/>
</dbReference>
<comment type="function">
    <text evidence="7">Controls stomatal patterning.</text>
</comment>
<proteinExistence type="inferred from homology"/>
<accession>A0ABD3CYF1</accession>
<evidence type="ECO:0000256" key="6">
    <source>
        <dbReference type="ARBA" id="ARBA00023157"/>
    </source>
</evidence>
<evidence type="ECO:0000256" key="7">
    <source>
        <dbReference type="RuleBase" id="RU367102"/>
    </source>
</evidence>
<evidence type="ECO:0000256" key="1">
    <source>
        <dbReference type="ARBA" id="ARBA00004613"/>
    </source>
</evidence>
<feature type="signal peptide" evidence="7">
    <location>
        <begin position="1"/>
        <end position="26"/>
    </location>
</feature>
<evidence type="ECO:0000313" key="8">
    <source>
        <dbReference type="EMBL" id="KAL3634114.1"/>
    </source>
</evidence>
<dbReference type="Pfam" id="PF17181">
    <property type="entry name" value="EPF"/>
    <property type="match status" value="1"/>
</dbReference>
<gene>
    <name evidence="8" type="ORF">CASFOL_021168</name>
</gene>
<dbReference type="PANTHER" id="PTHR33109">
    <property type="entry name" value="EPIDERMAL PATTERNING FACTOR-LIKE PROTEIN 4"/>
    <property type="match status" value="1"/>
</dbReference>
<dbReference type="GO" id="GO:0010052">
    <property type="term" value="P:guard cell differentiation"/>
    <property type="evidence" value="ECO:0007669"/>
    <property type="project" value="UniProtKB-UniRule"/>
</dbReference>